<dbReference type="EMBL" id="SRLO01000004">
    <property type="protein sequence ID" value="TNN88667.1"/>
    <property type="molecule type" value="Genomic_DNA"/>
</dbReference>
<gene>
    <name evidence="1" type="ORF">EYF80_000999</name>
</gene>
<accession>A0A4Z2JFB0</accession>
<reference evidence="1 2" key="1">
    <citation type="submission" date="2019-03" db="EMBL/GenBank/DDBJ databases">
        <title>First draft genome of Liparis tanakae, snailfish: a comprehensive survey of snailfish specific genes.</title>
        <authorList>
            <person name="Kim W."/>
            <person name="Song I."/>
            <person name="Jeong J.-H."/>
            <person name="Kim D."/>
            <person name="Kim S."/>
            <person name="Ryu S."/>
            <person name="Song J.Y."/>
            <person name="Lee S.K."/>
        </authorList>
    </citation>
    <scope>NUCLEOTIDE SEQUENCE [LARGE SCALE GENOMIC DNA]</scope>
    <source>
        <tissue evidence="1">Muscle</tissue>
    </source>
</reference>
<proteinExistence type="predicted"/>
<dbReference type="AlphaFoldDB" id="A0A4Z2JFB0"/>
<organism evidence="1 2">
    <name type="scientific">Liparis tanakae</name>
    <name type="common">Tanaka's snailfish</name>
    <dbReference type="NCBI Taxonomy" id="230148"/>
    <lineage>
        <taxon>Eukaryota</taxon>
        <taxon>Metazoa</taxon>
        <taxon>Chordata</taxon>
        <taxon>Craniata</taxon>
        <taxon>Vertebrata</taxon>
        <taxon>Euteleostomi</taxon>
        <taxon>Actinopterygii</taxon>
        <taxon>Neopterygii</taxon>
        <taxon>Teleostei</taxon>
        <taxon>Neoteleostei</taxon>
        <taxon>Acanthomorphata</taxon>
        <taxon>Eupercaria</taxon>
        <taxon>Perciformes</taxon>
        <taxon>Cottioidei</taxon>
        <taxon>Cottales</taxon>
        <taxon>Liparidae</taxon>
        <taxon>Liparis</taxon>
    </lineage>
</organism>
<protein>
    <submittedName>
        <fullName evidence="1">Uncharacterized protein</fullName>
    </submittedName>
</protein>
<evidence type="ECO:0000313" key="2">
    <source>
        <dbReference type="Proteomes" id="UP000314294"/>
    </source>
</evidence>
<keyword evidence="2" id="KW-1185">Reference proteome</keyword>
<dbReference type="Proteomes" id="UP000314294">
    <property type="component" value="Unassembled WGS sequence"/>
</dbReference>
<comment type="caution">
    <text evidence="1">The sequence shown here is derived from an EMBL/GenBank/DDBJ whole genome shotgun (WGS) entry which is preliminary data.</text>
</comment>
<sequence length="99" mass="10914">MAMLCCSVPFTSPWYKCNCVEWKVIFQLPSESSACSDTRGDESSRTSVCFPEGEGGRVALSHLGIPVLSQGHMMREEGRGHGTDVLLQCQDYQQIKDGI</sequence>
<name>A0A4Z2JFB0_9TELE</name>
<evidence type="ECO:0000313" key="1">
    <source>
        <dbReference type="EMBL" id="TNN88667.1"/>
    </source>
</evidence>